<sequence length="227" mass="26516">MISSQILSSGDQQQSISMKSSNTAEEFFFQSHPFSDLILLVQDKQLYVDKSVLAIGSKVFHKYIQDETINSIEIIDVSPNEMIELLRFLYPQFHCTINNQNVTILLILAYRFEIDFLSSACRTFILFYLSKIEIINMYKNSNKKLIKQEDGTCLSISSIIDILCIWFREFLYINDTICCEAILNKISYCNISSIIQSNDFKNLEDNIKWRIFQVRAKYLENQYLSIV</sequence>
<organism evidence="2 4">
    <name type="scientific">Adineta steineri</name>
    <dbReference type="NCBI Taxonomy" id="433720"/>
    <lineage>
        <taxon>Eukaryota</taxon>
        <taxon>Metazoa</taxon>
        <taxon>Spiralia</taxon>
        <taxon>Gnathifera</taxon>
        <taxon>Rotifera</taxon>
        <taxon>Eurotatoria</taxon>
        <taxon>Bdelloidea</taxon>
        <taxon>Adinetida</taxon>
        <taxon>Adinetidae</taxon>
        <taxon>Adineta</taxon>
    </lineage>
</organism>
<dbReference type="Proteomes" id="UP000663845">
    <property type="component" value="Unassembled WGS sequence"/>
</dbReference>
<dbReference type="PANTHER" id="PTHR22744">
    <property type="entry name" value="HELIX LOOP HELIX PROTEIN 21-RELATED"/>
    <property type="match status" value="1"/>
</dbReference>
<dbReference type="Proteomes" id="UP000663844">
    <property type="component" value="Unassembled WGS sequence"/>
</dbReference>
<dbReference type="Pfam" id="PF00651">
    <property type="entry name" value="BTB"/>
    <property type="match status" value="1"/>
</dbReference>
<evidence type="ECO:0000313" key="3">
    <source>
        <dbReference type="EMBL" id="CAF3563142.1"/>
    </source>
</evidence>
<dbReference type="PROSITE" id="PS50097">
    <property type="entry name" value="BTB"/>
    <property type="match status" value="1"/>
</dbReference>
<dbReference type="InterPro" id="IPR011333">
    <property type="entry name" value="SKP1/BTB/POZ_sf"/>
</dbReference>
<dbReference type="PANTHER" id="PTHR22744:SF17">
    <property type="entry name" value="BTB DOMAIN-CONTAINING PROTEIN"/>
    <property type="match status" value="1"/>
</dbReference>
<name>A0A814MME7_9BILA</name>
<dbReference type="AlphaFoldDB" id="A0A814MME7"/>
<dbReference type="EMBL" id="CAJNOG010000213">
    <property type="protein sequence ID" value="CAF1081364.1"/>
    <property type="molecule type" value="Genomic_DNA"/>
</dbReference>
<dbReference type="CDD" id="cd18186">
    <property type="entry name" value="BTB_POZ_ZBTB_KLHL-like"/>
    <property type="match status" value="1"/>
</dbReference>
<comment type="caution">
    <text evidence="2">The sequence shown here is derived from an EMBL/GenBank/DDBJ whole genome shotgun (WGS) entry which is preliminary data.</text>
</comment>
<dbReference type="Gene3D" id="3.30.710.10">
    <property type="entry name" value="Potassium Channel Kv1.1, Chain A"/>
    <property type="match status" value="1"/>
</dbReference>
<evidence type="ECO:0000313" key="4">
    <source>
        <dbReference type="Proteomes" id="UP000663845"/>
    </source>
</evidence>
<evidence type="ECO:0000259" key="1">
    <source>
        <dbReference type="PROSITE" id="PS50097"/>
    </source>
</evidence>
<dbReference type="InterPro" id="IPR000210">
    <property type="entry name" value="BTB/POZ_dom"/>
</dbReference>
<dbReference type="SMART" id="SM00225">
    <property type="entry name" value="BTB"/>
    <property type="match status" value="1"/>
</dbReference>
<reference evidence="2" key="1">
    <citation type="submission" date="2021-02" db="EMBL/GenBank/DDBJ databases">
        <authorList>
            <person name="Nowell W R."/>
        </authorList>
    </citation>
    <scope>NUCLEOTIDE SEQUENCE</scope>
</reference>
<dbReference type="SUPFAM" id="SSF54695">
    <property type="entry name" value="POZ domain"/>
    <property type="match status" value="1"/>
</dbReference>
<protein>
    <recommendedName>
        <fullName evidence="1">BTB domain-containing protein</fullName>
    </recommendedName>
</protein>
<gene>
    <name evidence="2" type="ORF">JYZ213_LOCUS20311</name>
    <name evidence="3" type="ORF">OXD698_LOCUS4519</name>
</gene>
<evidence type="ECO:0000313" key="2">
    <source>
        <dbReference type="EMBL" id="CAF1081364.1"/>
    </source>
</evidence>
<accession>A0A814MME7</accession>
<feature type="domain" description="BTB" evidence="1">
    <location>
        <begin position="35"/>
        <end position="90"/>
    </location>
</feature>
<proteinExistence type="predicted"/>
<dbReference type="EMBL" id="CAJOAZ010000172">
    <property type="protein sequence ID" value="CAF3563142.1"/>
    <property type="molecule type" value="Genomic_DNA"/>
</dbReference>